<evidence type="ECO:0000256" key="4">
    <source>
        <dbReference type="ARBA" id="ARBA00023054"/>
    </source>
</evidence>
<keyword evidence="5" id="KW-0969">Cilium</keyword>
<dbReference type="Proteomes" id="UP000694555">
    <property type="component" value="Unplaced"/>
</dbReference>
<dbReference type="PANTHER" id="PTHR21625:SF0">
    <property type="entry name" value="DYNEIN REGULATORY COMPLEX SUBUNIT 2"/>
    <property type="match status" value="1"/>
</dbReference>
<organism evidence="16 17">
    <name type="scientific">Buteo japonicus</name>
    <dbReference type="NCBI Taxonomy" id="224669"/>
    <lineage>
        <taxon>Eukaryota</taxon>
        <taxon>Metazoa</taxon>
        <taxon>Chordata</taxon>
        <taxon>Craniata</taxon>
        <taxon>Vertebrata</taxon>
        <taxon>Euteleostomi</taxon>
        <taxon>Archelosauria</taxon>
        <taxon>Archosauria</taxon>
        <taxon>Dinosauria</taxon>
        <taxon>Saurischia</taxon>
        <taxon>Theropoda</taxon>
        <taxon>Coelurosauria</taxon>
        <taxon>Aves</taxon>
        <taxon>Neognathae</taxon>
        <taxon>Neoaves</taxon>
        <taxon>Telluraves</taxon>
        <taxon>Accipitrimorphae</taxon>
        <taxon>Accipitriformes</taxon>
        <taxon>Accipitridae</taxon>
        <taxon>Accipitrinae</taxon>
        <taxon>Buteo</taxon>
    </lineage>
</organism>
<dbReference type="Ensembl" id="ENSBJAT00000021397.1">
    <property type="protein sequence ID" value="ENSBJAP00000020807.1"/>
    <property type="gene ID" value="ENSBJAG00000013563.1"/>
</dbReference>
<dbReference type="GO" id="GO:0005858">
    <property type="term" value="C:axonemal dynein complex"/>
    <property type="evidence" value="ECO:0007669"/>
    <property type="project" value="InterPro"/>
</dbReference>
<evidence type="ECO:0000256" key="11">
    <source>
        <dbReference type="ARBA" id="ARBA00041517"/>
    </source>
</evidence>
<accession>A0A8C0BSL8</accession>
<keyword evidence="6" id="KW-0206">Cytoskeleton</keyword>
<evidence type="ECO:0000256" key="3">
    <source>
        <dbReference type="ARBA" id="ARBA00022846"/>
    </source>
</evidence>
<proteinExistence type="inferred from homology"/>
<feature type="coiled-coil region" evidence="13">
    <location>
        <begin position="85"/>
        <end position="112"/>
    </location>
</feature>
<protein>
    <recommendedName>
        <fullName evidence="10">Dynein regulatory complex subunit 2</fullName>
    </recommendedName>
    <alternativeName>
        <fullName evidence="11">Coiled-coil domain-containing protein 65</fullName>
    </alternativeName>
</protein>
<evidence type="ECO:0000256" key="13">
    <source>
        <dbReference type="SAM" id="Coils"/>
    </source>
</evidence>
<dbReference type="Pfam" id="PF14772">
    <property type="entry name" value="NYD-SP28"/>
    <property type="match status" value="1"/>
</dbReference>
<feature type="compositionally biased region" description="Basic and acidic residues" evidence="14">
    <location>
        <begin position="479"/>
        <end position="493"/>
    </location>
</feature>
<keyword evidence="3" id="KW-0282">Flagellum</keyword>
<keyword evidence="2" id="KW-0963">Cytoplasm</keyword>
<comment type="function">
    <text evidence="12">Component of the nexin-dynein regulatory complex (N-DRC), a key regulator of ciliary/flagellar motility which maintains the alignment and integrity of the distal axoneme and regulates microtubule sliding in motile axonemes. Plays a critical role in the assembly of N-DRC and also stabilizes the assembly of multiple inner dynein arms and radial spokes. Coassembles with DRC1 to form a central scaffold needed for assembly of the N-DRC and its attachment to the outer doublet microtubules.</text>
</comment>
<feature type="region of interest" description="Disordered" evidence="14">
    <location>
        <begin position="1"/>
        <end position="21"/>
    </location>
</feature>
<evidence type="ECO:0000256" key="5">
    <source>
        <dbReference type="ARBA" id="ARBA00023069"/>
    </source>
</evidence>
<reference evidence="16" key="2">
    <citation type="submission" date="2025-09" db="UniProtKB">
        <authorList>
            <consortium name="Ensembl"/>
        </authorList>
    </citation>
    <scope>IDENTIFICATION</scope>
</reference>
<evidence type="ECO:0000256" key="2">
    <source>
        <dbReference type="ARBA" id="ARBA00022490"/>
    </source>
</evidence>
<comment type="similarity">
    <text evidence="9">Belongs to the DRC2 family.</text>
</comment>
<keyword evidence="17" id="KW-1185">Reference proteome</keyword>
<dbReference type="GO" id="GO:0060285">
    <property type="term" value="P:cilium-dependent cell motility"/>
    <property type="evidence" value="ECO:0007669"/>
    <property type="project" value="TreeGrafter"/>
</dbReference>
<evidence type="ECO:0000259" key="15">
    <source>
        <dbReference type="Pfam" id="PF14772"/>
    </source>
</evidence>
<dbReference type="GO" id="GO:0003352">
    <property type="term" value="P:regulation of cilium movement"/>
    <property type="evidence" value="ECO:0007669"/>
    <property type="project" value="TreeGrafter"/>
</dbReference>
<feature type="coiled-coil region" evidence="13">
    <location>
        <begin position="278"/>
        <end position="319"/>
    </location>
</feature>
<evidence type="ECO:0000256" key="10">
    <source>
        <dbReference type="ARBA" id="ARBA00040899"/>
    </source>
</evidence>
<sequence>RGAGGVGVALGLTDDPPMQLPQSLATDLEEAEEQHAQDKLAKEERSTTLNLHKLRTQWRTVLREVKDKELRQDIEILSQTFARVMDCKDSVIESLATDLEEAEEQHAQALRSHLYNIDRLLQLQHSRLTCLEEGYSTQLEALKMELEAERRTILEQHERESCYLRDVALATEQNYAKNNHEATLNFQSARDDIKYKSQQEKQYSRLQLRGKVEVLWEQFQRAMQSYTEATEHQKIAFEALKQKDKKSSREIEMQAKKLQKLQVADLVTATKGQIAAHLRESEKQNRHAREEKESVLRQLQELKNEMKQARAMAHGSLARLTTQSSAALKALARVVEKAQRILRLAEMCRRLETEEEKVLPFYPSSLAEGDQREAQQVLEETPTEPLAQAMRDYVGLERFWQRFNKVKLEEQALERERAALSQRNQHLRELLRQYLAGISVSQEVLSEPNALLIVERKSCVPADLPRAEGGHAQGHQSTKHPDSLSEGDAHPDPIHGSTGTS</sequence>
<evidence type="ECO:0000256" key="7">
    <source>
        <dbReference type="ARBA" id="ARBA00023273"/>
    </source>
</evidence>
<evidence type="ECO:0000256" key="12">
    <source>
        <dbReference type="ARBA" id="ARBA00045865"/>
    </source>
</evidence>
<keyword evidence="4 13" id="KW-0175">Coiled coil</keyword>
<evidence type="ECO:0000256" key="9">
    <source>
        <dbReference type="ARBA" id="ARBA00038424"/>
    </source>
</evidence>
<comment type="subcellular location">
    <subcellularLocation>
        <location evidence="1">Cytoplasm</location>
        <location evidence="1">Cytoskeleton</location>
        <location evidence="1">Flagellum axoneme</location>
    </subcellularLocation>
    <subcellularLocation>
        <location evidence="8">Cytoplasm</location>
        <location evidence="8">Cytoskeleton</location>
        <location evidence="8">Flagellum basal body</location>
    </subcellularLocation>
</comment>
<feature type="coiled-coil region" evidence="13">
    <location>
        <begin position="403"/>
        <end position="433"/>
    </location>
</feature>
<reference evidence="16" key="1">
    <citation type="submission" date="2025-08" db="UniProtKB">
        <authorList>
            <consortium name="Ensembl"/>
        </authorList>
    </citation>
    <scope>IDENTIFICATION</scope>
</reference>
<dbReference type="InterPro" id="IPR039505">
    <property type="entry name" value="DRC1/2_N"/>
</dbReference>
<dbReference type="GO" id="GO:0070286">
    <property type="term" value="P:axonemal dynein complex assembly"/>
    <property type="evidence" value="ECO:0007669"/>
    <property type="project" value="InterPro"/>
</dbReference>
<evidence type="ECO:0000256" key="1">
    <source>
        <dbReference type="ARBA" id="ARBA00004611"/>
    </source>
</evidence>
<dbReference type="PANTHER" id="PTHR21625">
    <property type="entry name" value="NYD-SP28 PROTEIN"/>
    <property type="match status" value="1"/>
</dbReference>
<evidence type="ECO:0000313" key="16">
    <source>
        <dbReference type="Ensembl" id="ENSBJAP00000020807.1"/>
    </source>
</evidence>
<dbReference type="InterPro" id="IPR039750">
    <property type="entry name" value="DRC1/DRC2"/>
</dbReference>
<evidence type="ECO:0000313" key="17">
    <source>
        <dbReference type="Proteomes" id="UP000694555"/>
    </source>
</evidence>
<feature type="region of interest" description="Disordered" evidence="14">
    <location>
        <begin position="464"/>
        <end position="501"/>
    </location>
</feature>
<evidence type="ECO:0000256" key="8">
    <source>
        <dbReference type="ARBA" id="ARBA00037841"/>
    </source>
</evidence>
<dbReference type="AlphaFoldDB" id="A0A8C0BSL8"/>
<evidence type="ECO:0000256" key="14">
    <source>
        <dbReference type="SAM" id="MobiDB-lite"/>
    </source>
</evidence>
<name>A0A8C0BSL8_9AVES</name>
<feature type="domain" description="Dynein regulatory complex protein 1/2 N-terminal" evidence="15">
    <location>
        <begin position="28"/>
        <end position="117"/>
    </location>
</feature>
<keyword evidence="7" id="KW-0966">Cell projection</keyword>
<evidence type="ECO:0000256" key="6">
    <source>
        <dbReference type="ARBA" id="ARBA00023212"/>
    </source>
</evidence>